<evidence type="ECO:0000256" key="1">
    <source>
        <dbReference type="SAM" id="SignalP"/>
    </source>
</evidence>
<keyword evidence="3" id="KW-1185">Reference proteome</keyword>
<organism evidence="2 3">
    <name type="scientific">Caerostris extrusa</name>
    <name type="common">Bark spider</name>
    <name type="synonym">Caerostris bankana</name>
    <dbReference type="NCBI Taxonomy" id="172846"/>
    <lineage>
        <taxon>Eukaryota</taxon>
        <taxon>Metazoa</taxon>
        <taxon>Ecdysozoa</taxon>
        <taxon>Arthropoda</taxon>
        <taxon>Chelicerata</taxon>
        <taxon>Arachnida</taxon>
        <taxon>Araneae</taxon>
        <taxon>Araneomorphae</taxon>
        <taxon>Entelegynae</taxon>
        <taxon>Araneoidea</taxon>
        <taxon>Araneidae</taxon>
        <taxon>Caerostris</taxon>
    </lineage>
</organism>
<evidence type="ECO:0000313" key="2">
    <source>
        <dbReference type="EMBL" id="GIY18556.1"/>
    </source>
</evidence>
<comment type="caution">
    <text evidence="2">The sequence shown here is derived from an EMBL/GenBank/DDBJ whole genome shotgun (WGS) entry which is preliminary data.</text>
</comment>
<dbReference type="Proteomes" id="UP001054945">
    <property type="component" value="Unassembled WGS sequence"/>
</dbReference>
<dbReference type="AlphaFoldDB" id="A0AAV4RC83"/>
<name>A0AAV4RC83_CAEEX</name>
<sequence>MEFYGKFCSVFVIQSVLWQIGSATLNGHKGKYCEESLGYHCKPPSQNSPLMEWSPFFGRDLEINEWESFRLLLKELRIDTGTGPLCSPSALESSKRFSPIPLQGGVNILTLKEREEVMLPVDLTLDKTIGKKIPVFRKRH</sequence>
<proteinExistence type="predicted"/>
<feature type="chain" id="PRO_5043596024" evidence="1">
    <location>
        <begin position="24"/>
        <end position="140"/>
    </location>
</feature>
<evidence type="ECO:0000313" key="3">
    <source>
        <dbReference type="Proteomes" id="UP001054945"/>
    </source>
</evidence>
<keyword evidence="1" id="KW-0732">Signal</keyword>
<feature type="signal peptide" evidence="1">
    <location>
        <begin position="1"/>
        <end position="23"/>
    </location>
</feature>
<gene>
    <name evidence="2" type="ORF">CEXT_446081</name>
</gene>
<accession>A0AAV4RC83</accession>
<reference evidence="2 3" key="1">
    <citation type="submission" date="2021-06" db="EMBL/GenBank/DDBJ databases">
        <title>Caerostris extrusa draft genome.</title>
        <authorList>
            <person name="Kono N."/>
            <person name="Arakawa K."/>
        </authorList>
    </citation>
    <scope>NUCLEOTIDE SEQUENCE [LARGE SCALE GENOMIC DNA]</scope>
</reference>
<dbReference type="EMBL" id="BPLR01007642">
    <property type="protein sequence ID" value="GIY18556.1"/>
    <property type="molecule type" value="Genomic_DNA"/>
</dbReference>
<protein>
    <submittedName>
        <fullName evidence="2">Uncharacterized protein</fullName>
    </submittedName>
</protein>